<comment type="caution">
    <text evidence="3">The sequence shown here is derived from an EMBL/GenBank/DDBJ whole genome shotgun (WGS) entry which is preliminary data.</text>
</comment>
<dbReference type="Gene3D" id="6.10.110.10">
    <property type="match status" value="1"/>
</dbReference>
<keyword evidence="1" id="KW-1133">Transmembrane helix</keyword>
<keyword evidence="1" id="KW-0812">Transmembrane</keyword>
<dbReference type="GO" id="GO:0008233">
    <property type="term" value="F:peptidase activity"/>
    <property type="evidence" value="ECO:0007669"/>
    <property type="project" value="UniProtKB-KW"/>
</dbReference>
<gene>
    <name evidence="3" type="ORF">KUF71_020909</name>
</gene>
<name>A0AAE1I088_9NEOP</name>
<dbReference type="AlphaFoldDB" id="A0AAE1I088"/>
<evidence type="ECO:0000313" key="3">
    <source>
        <dbReference type="EMBL" id="KAK3929925.1"/>
    </source>
</evidence>
<keyword evidence="3" id="KW-0378">Hydrolase</keyword>
<reference evidence="3" key="1">
    <citation type="submission" date="2021-07" db="EMBL/GenBank/DDBJ databases">
        <authorList>
            <person name="Catto M.A."/>
            <person name="Jacobson A."/>
            <person name="Kennedy G."/>
            <person name="Labadie P."/>
            <person name="Hunt B.G."/>
            <person name="Srinivasan R."/>
        </authorList>
    </citation>
    <scope>NUCLEOTIDE SEQUENCE</scope>
    <source>
        <strain evidence="3">PL_HMW_Pooled</strain>
        <tissue evidence="3">Head</tissue>
    </source>
</reference>
<evidence type="ECO:0000313" key="4">
    <source>
        <dbReference type="Proteomes" id="UP001219518"/>
    </source>
</evidence>
<proteinExistence type="predicted"/>
<feature type="transmembrane region" description="Helical" evidence="1">
    <location>
        <begin position="74"/>
        <end position="94"/>
    </location>
</feature>
<keyword evidence="3" id="KW-0645">Protease</keyword>
<accession>A0AAE1I088</accession>
<dbReference type="Proteomes" id="UP001219518">
    <property type="component" value="Unassembled WGS sequence"/>
</dbReference>
<dbReference type="GO" id="GO:0006508">
    <property type="term" value="P:proteolysis"/>
    <property type="evidence" value="ECO:0007669"/>
    <property type="project" value="UniProtKB-KW"/>
</dbReference>
<feature type="transmembrane region" description="Helical" evidence="1">
    <location>
        <begin position="99"/>
        <end position="119"/>
    </location>
</feature>
<evidence type="ECO:0000256" key="1">
    <source>
        <dbReference type="SAM" id="Phobius"/>
    </source>
</evidence>
<feature type="signal peptide" evidence="2">
    <location>
        <begin position="1"/>
        <end position="21"/>
    </location>
</feature>
<reference evidence="3" key="2">
    <citation type="journal article" date="2023" name="BMC Genomics">
        <title>Pest status, molecular evolution, and epigenetic factors derived from the genome assembly of Frankliniella fusca, a thysanopteran phytovirus vector.</title>
        <authorList>
            <person name="Catto M.A."/>
            <person name="Labadie P.E."/>
            <person name="Jacobson A.L."/>
            <person name="Kennedy G.G."/>
            <person name="Srinivasan R."/>
            <person name="Hunt B.G."/>
        </authorList>
    </citation>
    <scope>NUCLEOTIDE SEQUENCE</scope>
    <source>
        <strain evidence="3">PL_HMW_Pooled</strain>
    </source>
</reference>
<dbReference type="EMBL" id="JAHWGI010001407">
    <property type="protein sequence ID" value="KAK3929925.1"/>
    <property type="molecule type" value="Genomic_DNA"/>
</dbReference>
<feature type="chain" id="PRO_5041940093" evidence="2">
    <location>
        <begin position="22"/>
        <end position="206"/>
    </location>
</feature>
<evidence type="ECO:0000256" key="2">
    <source>
        <dbReference type="SAM" id="SignalP"/>
    </source>
</evidence>
<sequence length="206" mass="21543">MSMSATWFCFLLLAALLLCEGAPSADVSSWFSSIGNSATQGMENATSWLKTVTVNATRAVGTEALDAGVKLKDVNWICVGQAIVCGVGALLFVVLGLHWLLLCLGFGALGPIAGSIAALCQPAAGVSFMFSCMQSVGMTFLACWQGQMVYTMTAWFIMIPLLLLGAGGAGYAGYVYLPACQNCLINGTVCDTLNDTIVVQNVTNLT</sequence>
<keyword evidence="2" id="KW-0732">Signal</keyword>
<protein>
    <submittedName>
        <fullName evidence="3">ATP-dependent Clp protease proteolytic subunit</fullName>
    </submittedName>
</protein>
<dbReference type="InterPro" id="IPR038213">
    <property type="entry name" value="IFI6/IFI27-like_sf"/>
</dbReference>
<organism evidence="3 4">
    <name type="scientific">Frankliniella fusca</name>
    <dbReference type="NCBI Taxonomy" id="407009"/>
    <lineage>
        <taxon>Eukaryota</taxon>
        <taxon>Metazoa</taxon>
        <taxon>Ecdysozoa</taxon>
        <taxon>Arthropoda</taxon>
        <taxon>Hexapoda</taxon>
        <taxon>Insecta</taxon>
        <taxon>Pterygota</taxon>
        <taxon>Neoptera</taxon>
        <taxon>Paraneoptera</taxon>
        <taxon>Thysanoptera</taxon>
        <taxon>Terebrantia</taxon>
        <taxon>Thripoidea</taxon>
        <taxon>Thripidae</taxon>
        <taxon>Frankliniella</taxon>
    </lineage>
</organism>
<feature type="transmembrane region" description="Helical" evidence="1">
    <location>
        <begin position="156"/>
        <end position="177"/>
    </location>
</feature>
<keyword evidence="1" id="KW-0472">Membrane</keyword>
<keyword evidence="4" id="KW-1185">Reference proteome</keyword>